<comment type="caution">
    <text evidence="14">Lacks conserved residue(s) required for the propagation of feature annotation.</text>
</comment>
<keyword evidence="4 14" id="KW-0645">Protease</keyword>
<evidence type="ECO:0000256" key="17">
    <source>
        <dbReference type="PROSITE-ProRule" id="PRU00703"/>
    </source>
</evidence>
<feature type="transmembrane region" description="Helical" evidence="14">
    <location>
        <begin position="17"/>
        <end position="34"/>
    </location>
</feature>
<dbReference type="PIRSF" id="PIRSF006404">
    <property type="entry name" value="UCP006404_Pept_M50_CBS"/>
    <property type="match status" value="1"/>
</dbReference>
<reference evidence="20" key="1">
    <citation type="submission" date="2016-09" db="EMBL/GenBank/DDBJ databases">
        <title>Streptomyces puniciscabiei strain:TW1S1 Genome sequencing and assembly.</title>
        <authorList>
            <person name="Kim M.-K."/>
            <person name="Kim S.B."/>
        </authorList>
    </citation>
    <scope>NUCLEOTIDE SEQUENCE [LARGE SCALE GENOMIC DNA]</scope>
    <source>
        <strain evidence="20">TW1S1</strain>
    </source>
</reference>
<dbReference type="GO" id="GO:0008237">
    <property type="term" value="F:metallopeptidase activity"/>
    <property type="evidence" value="ECO:0007669"/>
    <property type="project" value="UniProtKB-UniRule"/>
</dbReference>
<feature type="binding site" evidence="16">
    <location>
        <position position="71"/>
    </location>
    <ligand>
        <name>Zn(2+)</name>
        <dbReference type="ChEBI" id="CHEBI:29105"/>
        <note>catalytic</note>
    </ligand>
</feature>
<evidence type="ECO:0000313" key="20">
    <source>
        <dbReference type="Proteomes" id="UP000094960"/>
    </source>
</evidence>
<evidence type="ECO:0000256" key="9">
    <source>
        <dbReference type="ARBA" id="ARBA00022833"/>
    </source>
</evidence>
<name>A0A1D7Y3A5_9ACTN</name>
<feature type="transmembrane region" description="Helical" evidence="14">
    <location>
        <begin position="46"/>
        <end position="67"/>
    </location>
</feature>
<keyword evidence="20" id="KW-1185">Reference proteome</keyword>
<evidence type="ECO:0000313" key="19">
    <source>
        <dbReference type="EMBL" id="AOR30035.1"/>
    </source>
</evidence>
<dbReference type="GO" id="GO:0006508">
    <property type="term" value="P:proteolysis"/>
    <property type="evidence" value="ECO:0007669"/>
    <property type="project" value="UniProtKB-KW"/>
</dbReference>
<protein>
    <recommendedName>
        <fullName evidence="14">Zinc metalloprotease</fullName>
    </recommendedName>
</protein>
<dbReference type="Pfam" id="PF02163">
    <property type="entry name" value="Peptidase_M50"/>
    <property type="match status" value="2"/>
</dbReference>
<keyword evidence="12 17" id="KW-0129">CBS domain</keyword>
<dbReference type="Proteomes" id="UP000094960">
    <property type="component" value="Chromosome"/>
</dbReference>
<proteinExistence type="inferred from homology"/>
<evidence type="ECO:0000256" key="14">
    <source>
        <dbReference type="PIRNR" id="PIRNR006404"/>
    </source>
</evidence>
<accession>A0A1D7Y3A5</accession>
<feature type="binding site" evidence="16">
    <location>
        <position position="166"/>
    </location>
    <ligand>
        <name>Zn(2+)</name>
        <dbReference type="ChEBI" id="CHEBI:29105"/>
        <note>catalytic</note>
    </ligand>
</feature>
<feature type="binding site" evidence="16">
    <location>
        <position position="67"/>
    </location>
    <ligand>
        <name>Zn(2+)</name>
        <dbReference type="ChEBI" id="CHEBI:29105"/>
        <note>catalytic</note>
    </ligand>
</feature>
<evidence type="ECO:0000256" key="10">
    <source>
        <dbReference type="ARBA" id="ARBA00022989"/>
    </source>
</evidence>
<dbReference type="GO" id="GO:0046872">
    <property type="term" value="F:metal ion binding"/>
    <property type="evidence" value="ECO:0007669"/>
    <property type="project" value="UniProtKB-UniRule"/>
</dbReference>
<feature type="active site" evidence="15">
    <location>
        <position position="68"/>
    </location>
</feature>
<keyword evidence="8 14" id="KW-0378">Hydrolase</keyword>
<comment type="cofactor">
    <cofactor evidence="14 16">
        <name>Zn(2+)</name>
        <dbReference type="ChEBI" id="CHEBI:29105"/>
    </cofactor>
    <text evidence="14 16">Binds 1 zinc ion per subunit.</text>
</comment>
<keyword evidence="7" id="KW-0677">Repeat</keyword>
<keyword evidence="10 14" id="KW-1133">Transmembrane helix</keyword>
<dbReference type="CDD" id="cd06164">
    <property type="entry name" value="S2P-M50_SpoIVFB_CBS"/>
    <property type="match status" value="1"/>
</dbReference>
<gene>
    <name evidence="19" type="ORF">BFF78_02160</name>
</gene>
<evidence type="ECO:0000256" key="8">
    <source>
        <dbReference type="ARBA" id="ARBA00022801"/>
    </source>
</evidence>
<dbReference type="RefSeq" id="WP_069776689.1">
    <property type="nucleotide sequence ID" value="NZ_CP017248.1"/>
</dbReference>
<keyword evidence="11 14" id="KW-0482">Metalloprotease</keyword>
<keyword evidence="9 14" id="KW-0862">Zinc</keyword>
<feature type="domain" description="CBS" evidence="18">
    <location>
        <begin position="316"/>
        <end position="376"/>
    </location>
</feature>
<evidence type="ECO:0000256" key="5">
    <source>
        <dbReference type="ARBA" id="ARBA00022692"/>
    </source>
</evidence>
<evidence type="ECO:0000256" key="7">
    <source>
        <dbReference type="ARBA" id="ARBA00022737"/>
    </source>
</evidence>
<evidence type="ECO:0000256" key="13">
    <source>
        <dbReference type="ARBA" id="ARBA00023136"/>
    </source>
</evidence>
<comment type="similarity">
    <text evidence="2 14">Belongs to the peptidase M50B family.</text>
</comment>
<dbReference type="AlphaFoldDB" id="A0A1D7Y3A5"/>
<evidence type="ECO:0000256" key="4">
    <source>
        <dbReference type="ARBA" id="ARBA00022670"/>
    </source>
</evidence>
<keyword evidence="3" id="KW-1003">Cell membrane</keyword>
<dbReference type="EMBL" id="CP017248">
    <property type="protein sequence ID" value="AOR30035.1"/>
    <property type="molecule type" value="Genomic_DNA"/>
</dbReference>
<dbReference type="SUPFAM" id="SSF54631">
    <property type="entry name" value="CBS-domain pair"/>
    <property type="match status" value="1"/>
</dbReference>
<dbReference type="PANTHER" id="PTHR39188:SF3">
    <property type="entry name" value="STAGE IV SPORULATION PROTEIN FB"/>
    <property type="match status" value="1"/>
</dbReference>
<dbReference type="Pfam" id="PF00571">
    <property type="entry name" value="CBS"/>
    <property type="match status" value="1"/>
</dbReference>
<feature type="transmembrane region" description="Helical" evidence="14">
    <location>
        <begin position="107"/>
        <end position="131"/>
    </location>
</feature>
<evidence type="ECO:0000256" key="1">
    <source>
        <dbReference type="ARBA" id="ARBA00004651"/>
    </source>
</evidence>
<dbReference type="PANTHER" id="PTHR39188">
    <property type="entry name" value="MEMBRANE-ASSOCIATED ZINC METALLOPROTEASE M50B"/>
    <property type="match status" value="1"/>
</dbReference>
<comment type="subcellular location">
    <subcellularLocation>
        <location evidence="1">Cell membrane</location>
        <topology evidence="1">Multi-pass membrane protein</topology>
    </subcellularLocation>
</comment>
<sequence length="385" mass="40474">MGPTLSLGHLAGIRIRAHWSVLVIFVLIVFGLAADRLPHAHPGLPGWLYVVGGLATAVVFLLSLLAHELSHAIVARRNGVDSDDITLWLLGGAARLRSEAPSPAAELRIAGVGPLVSLALGGAFTLLTILFHRVHGPGLLVEALGWLAGINVLLAVFNALPAAPLDGGRLLRALVWWRTGSRLRATEVATTAGRALGWLLIAAGVYLVFTGAAADGAWLILIGWFMIAMATAEGGQAELRELLGSVPVCRAMTPDPMTVPAATTIQEFLSGPSWVYRHSAFPVTDPAGRPMGLISVAKAGQVPPAERERTTVTSVMAPLDTLPTARPDDRLVDLLPAVQAAPAHRALVLSEERVVGILTQSDISRVTNWLTSAGPTGINRVQPSG</sequence>
<evidence type="ECO:0000256" key="11">
    <source>
        <dbReference type="ARBA" id="ARBA00023049"/>
    </source>
</evidence>
<dbReference type="InterPro" id="IPR008915">
    <property type="entry name" value="Peptidase_M50"/>
</dbReference>
<evidence type="ECO:0000256" key="12">
    <source>
        <dbReference type="ARBA" id="ARBA00023122"/>
    </source>
</evidence>
<dbReference type="Gene3D" id="3.10.580.10">
    <property type="entry name" value="CBS-domain"/>
    <property type="match status" value="1"/>
</dbReference>
<evidence type="ECO:0000256" key="16">
    <source>
        <dbReference type="PIRSR" id="PIRSR006404-2"/>
    </source>
</evidence>
<feature type="transmembrane region" description="Helical" evidence="14">
    <location>
        <begin position="143"/>
        <end position="165"/>
    </location>
</feature>
<keyword evidence="5 14" id="KW-0812">Transmembrane</keyword>
<evidence type="ECO:0000256" key="15">
    <source>
        <dbReference type="PIRSR" id="PIRSR006404-1"/>
    </source>
</evidence>
<dbReference type="KEGG" id="spun:BFF78_02160"/>
<keyword evidence="6 14" id="KW-0479">Metal-binding</keyword>
<evidence type="ECO:0000256" key="6">
    <source>
        <dbReference type="ARBA" id="ARBA00022723"/>
    </source>
</evidence>
<evidence type="ECO:0000256" key="3">
    <source>
        <dbReference type="ARBA" id="ARBA00022475"/>
    </source>
</evidence>
<feature type="domain" description="CBS" evidence="18">
    <location>
        <begin position="252"/>
        <end position="309"/>
    </location>
</feature>
<dbReference type="InterPro" id="IPR000644">
    <property type="entry name" value="CBS_dom"/>
</dbReference>
<dbReference type="GO" id="GO:0005886">
    <property type="term" value="C:plasma membrane"/>
    <property type="evidence" value="ECO:0007669"/>
    <property type="project" value="UniProtKB-SubCell"/>
</dbReference>
<evidence type="ECO:0000259" key="18">
    <source>
        <dbReference type="PROSITE" id="PS51371"/>
    </source>
</evidence>
<organism evidence="19 20">
    <name type="scientific">Streptomyces fodineus</name>
    <dbReference type="NCBI Taxonomy" id="1904616"/>
    <lineage>
        <taxon>Bacteria</taxon>
        <taxon>Bacillati</taxon>
        <taxon>Actinomycetota</taxon>
        <taxon>Actinomycetes</taxon>
        <taxon>Kitasatosporales</taxon>
        <taxon>Streptomycetaceae</taxon>
        <taxon>Streptomyces</taxon>
    </lineage>
</organism>
<evidence type="ECO:0000256" key="2">
    <source>
        <dbReference type="ARBA" id="ARBA00007931"/>
    </source>
</evidence>
<dbReference type="PROSITE" id="PS51371">
    <property type="entry name" value="CBS"/>
    <property type="match status" value="2"/>
</dbReference>
<dbReference type="InterPro" id="IPR016483">
    <property type="entry name" value="UCP006404_Pept_M50_CBS"/>
</dbReference>
<dbReference type="InterPro" id="IPR046342">
    <property type="entry name" value="CBS_dom_sf"/>
</dbReference>
<keyword evidence="13 14" id="KW-0472">Membrane</keyword>